<name>A0A2G5TFW5_9PELO</name>
<gene>
    <name evidence="3" type="primary">Cnig_chr_V.g18681</name>
    <name evidence="3" type="ORF">B9Z55_018681</name>
</gene>
<dbReference type="PRINTS" id="PR00759">
    <property type="entry name" value="BASICPTASE"/>
</dbReference>
<keyword evidence="4" id="KW-1185">Reference proteome</keyword>
<feature type="domain" description="BPTI/Kunitz inhibitor" evidence="2">
    <location>
        <begin position="45"/>
        <end position="98"/>
    </location>
</feature>
<dbReference type="Pfam" id="PF00014">
    <property type="entry name" value="Kunitz_BPTI"/>
    <property type="match status" value="1"/>
</dbReference>
<keyword evidence="1" id="KW-1133">Transmembrane helix</keyword>
<comment type="caution">
    <text evidence="3">The sequence shown here is derived from an EMBL/GenBank/DDBJ whole genome shotgun (WGS) entry which is preliminary data.</text>
</comment>
<dbReference type="AlphaFoldDB" id="A0A2G5TFW5"/>
<keyword evidence="1" id="KW-0812">Transmembrane</keyword>
<evidence type="ECO:0000259" key="2">
    <source>
        <dbReference type="PROSITE" id="PS50279"/>
    </source>
</evidence>
<dbReference type="InterPro" id="IPR020901">
    <property type="entry name" value="Prtase_inh_Kunz-CS"/>
</dbReference>
<dbReference type="PANTHER" id="PTHR47248">
    <property type="entry name" value="PROTEIN CBG06772"/>
    <property type="match status" value="1"/>
</dbReference>
<feature type="transmembrane region" description="Helical" evidence="1">
    <location>
        <begin position="12"/>
        <end position="36"/>
    </location>
</feature>
<keyword evidence="1" id="KW-0472">Membrane</keyword>
<dbReference type="Gene3D" id="4.10.410.10">
    <property type="entry name" value="Pancreatic trypsin inhibitor Kunitz domain"/>
    <property type="match status" value="1"/>
</dbReference>
<dbReference type="GO" id="GO:0004867">
    <property type="term" value="F:serine-type endopeptidase inhibitor activity"/>
    <property type="evidence" value="ECO:0007669"/>
    <property type="project" value="InterPro"/>
</dbReference>
<organism evidence="3 4">
    <name type="scientific">Caenorhabditis nigoni</name>
    <dbReference type="NCBI Taxonomy" id="1611254"/>
    <lineage>
        <taxon>Eukaryota</taxon>
        <taxon>Metazoa</taxon>
        <taxon>Ecdysozoa</taxon>
        <taxon>Nematoda</taxon>
        <taxon>Chromadorea</taxon>
        <taxon>Rhabditida</taxon>
        <taxon>Rhabditina</taxon>
        <taxon>Rhabditomorpha</taxon>
        <taxon>Rhabditoidea</taxon>
        <taxon>Rhabditidae</taxon>
        <taxon>Peloderinae</taxon>
        <taxon>Caenorhabditis</taxon>
    </lineage>
</organism>
<dbReference type="InterPro" id="IPR052861">
    <property type="entry name" value="BPTI/Kunitz_domain"/>
</dbReference>
<dbReference type="InterPro" id="IPR036880">
    <property type="entry name" value="Kunitz_BPTI_sf"/>
</dbReference>
<accession>A0A2G5TFW5</accession>
<dbReference type="CDD" id="cd00109">
    <property type="entry name" value="Kunitz-type"/>
    <property type="match status" value="1"/>
</dbReference>
<protein>
    <recommendedName>
        <fullName evidence="2">BPTI/Kunitz inhibitor domain-containing protein</fullName>
    </recommendedName>
</protein>
<dbReference type="EMBL" id="PDUG01000005">
    <property type="protein sequence ID" value="PIC25941.1"/>
    <property type="molecule type" value="Genomic_DNA"/>
</dbReference>
<dbReference type="Proteomes" id="UP000230233">
    <property type="component" value="Chromosome V"/>
</dbReference>
<dbReference type="PANTHER" id="PTHR47248:SF6">
    <property type="entry name" value="BPTI_KUNITZ INHIBITOR DOMAIN-CONTAINING PROTEIN"/>
    <property type="match status" value="1"/>
</dbReference>
<dbReference type="PROSITE" id="PS50279">
    <property type="entry name" value="BPTI_KUNITZ_2"/>
    <property type="match status" value="1"/>
</dbReference>
<dbReference type="InterPro" id="IPR002223">
    <property type="entry name" value="Kunitz_BPTI"/>
</dbReference>
<dbReference type="STRING" id="1611254.A0A2G5TFW5"/>
<dbReference type="SUPFAM" id="SSF57362">
    <property type="entry name" value="BPTI-like"/>
    <property type="match status" value="1"/>
</dbReference>
<proteinExistence type="predicted"/>
<dbReference type="SMART" id="SM00131">
    <property type="entry name" value="KU"/>
    <property type="match status" value="1"/>
</dbReference>
<dbReference type="PROSITE" id="PS00280">
    <property type="entry name" value="BPTI_KUNITZ_1"/>
    <property type="match status" value="1"/>
</dbReference>
<evidence type="ECO:0000313" key="3">
    <source>
        <dbReference type="EMBL" id="PIC25941.1"/>
    </source>
</evidence>
<reference evidence="4" key="1">
    <citation type="submission" date="2017-10" db="EMBL/GenBank/DDBJ databases">
        <title>Rapid genome shrinkage in a self-fertile nematode reveals novel sperm competition proteins.</title>
        <authorList>
            <person name="Yin D."/>
            <person name="Schwarz E.M."/>
            <person name="Thomas C.G."/>
            <person name="Felde R.L."/>
            <person name="Korf I.F."/>
            <person name="Cutter A.D."/>
            <person name="Schartner C.M."/>
            <person name="Ralston E.J."/>
            <person name="Meyer B.J."/>
            <person name="Haag E.S."/>
        </authorList>
    </citation>
    <scope>NUCLEOTIDE SEQUENCE [LARGE SCALE GENOMIC DNA]</scope>
    <source>
        <strain evidence="4">JU1422</strain>
    </source>
</reference>
<dbReference type="OrthoDB" id="4473401at2759"/>
<evidence type="ECO:0000256" key="1">
    <source>
        <dbReference type="SAM" id="Phobius"/>
    </source>
</evidence>
<evidence type="ECO:0000313" key="4">
    <source>
        <dbReference type="Proteomes" id="UP000230233"/>
    </source>
</evidence>
<sequence length="221" mass="24677">MQEYIKTLETLWPIILTMNSKIALLLSILVLSYSVYCEYVRPAKCNHNDDWGTTPCSKESSIRFYYETSMDKCLAFRFSGCGGNENSFKTESECRKVCYDPDRMHCPGNTTATLTTEGKTRPCGPGGNKKGLPTCVGASDYETYCNIIASGGPGICCRLEIKYKYINDTSPSGRGCPRGEDVGMKYLQDKKVPVAKKPCREGFCPKGYTCTDGYYYSYCCK</sequence>